<accession>A0A074LUB7</accession>
<dbReference type="Proteomes" id="UP000027931">
    <property type="component" value="Unassembled WGS sequence"/>
</dbReference>
<evidence type="ECO:0000256" key="1">
    <source>
        <dbReference type="SAM" id="Phobius"/>
    </source>
</evidence>
<proteinExistence type="predicted"/>
<dbReference type="STRING" id="1157490.EL26_06755"/>
<evidence type="ECO:0000313" key="3">
    <source>
        <dbReference type="EMBL" id="KEO84160.1"/>
    </source>
</evidence>
<feature type="transmembrane region" description="Helical" evidence="1">
    <location>
        <begin position="189"/>
        <end position="210"/>
    </location>
</feature>
<dbReference type="SUPFAM" id="SSF48317">
    <property type="entry name" value="Acid phosphatase/Vanadium-dependent haloperoxidase"/>
    <property type="match status" value="1"/>
</dbReference>
<gene>
    <name evidence="3" type="ORF">EL26_06755</name>
</gene>
<feature type="transmembrane region" description="Helical" evidence="1">
    <location>
        <begin position="163"/>
        <end position="183"/>
    </location>
</feature>
<evidence type="ECO:0000313" key="4">
    <source>
        <dbReference type="Proteomes" id="UP000027931"/>
    </source>
</evidence>
<evidence type="ECO:0000259" key="2">
    <source>
        <dbReference type="SMART" id="SM00014"/>
    </source>
</evidence>
<comment type="caution">
    <text evidence="3">The sequence shown here is derived from an EMBL/GenBank/DDBJ whole genome shotgun (WGS) entry which is preliminary data.</text>
</comment>
<dbReference type="RefSeq" id="WP_038085802.1">
    <property type="nucleotide sequence ID" value="NZ_JMIR01000006.1"/>
</dbReference>
<keyword evidence="1" id="KW-1133">Transmembrane helix</keyword>
<sequence>MTAKTLKIQLTKAFLLSLLAVLGFGLVTILVLGQKVADFDTAIINSVQQRESPTLTAIMKFFTFIGSTPAVLGLSVIILYLLYKYLHHRIECVLFLAVMAGAAALNQLLKMIFHRPRPDLHRLIEITGYSFPSGHSMSAFAMYGVLTFLLWRHVPTRWGRALIVLLGIAMTLMIGISRIYLGVHYPSDVIGGYLAGGFWLGASIWVYQWLAERGMSPQVQPR</sequence>
<dbReference type="Gene3D" id="1.20.144.10">
    <property type="entry name" value="Phosphatidic acid phosphatase type 2/haloperoxidase"/>
    <property type="match status" value="2"/>
</dbReference>
<keyword evidence="1" id="KW-0472">Membrane</keyword>
<dbReference type="InterPro" id="IPR036938">
    <property type="entry name" value="PAP2/HPO_sf"/>
</dbReference>
<dbReference type="OrthoDB" id="9789113at2"/>
<dbReference type="PANTHER" id="PTHR14969">
    <property type="entry name" value="SPHINGOSINE-1-PHOSPHATE PHOSPHOHYDROLASE"/>
    <property type="match status" value="1"/>
</dbReference>
<dbReference type="eggNOG" id="COG0671">
    <property type="taxonomic scope" value="Bacteria"/>
</dbReference>
<feature type="transmembrane region" description="Helical" evidence="1">
    <location>
        <begin position="90"/>
        <end position="109"/>
    </location>
</feature>
<dbReference type="CDD" id="cd03392">
    <property type="entry name" value="PAP2_like_2"/>
    <property type="match status" value="1"/>
</dbReference>
<protein>
    <recommendedName>
        <fullName evidence="2">Phosphatidic acid phosphatase type 2/haloperoxidase domain-containing protein</fullName>
    </recommendedName>
</protein>
<dbReference type="AlphaFoldDB" id="A0A074LUB7"/>
<name>A0A074LUB7_9BACL</name>
<organism evidence="3 4">
    <name type="scientific">Tumebacillus flagellatus</name>
    <dbReference type="NCBI Taxonomy" id="1157490"/>
    <lineage>
        <taxon>Bacteria</taxon>
        <taxon>Bacillati</taxon>
        <taxon>Bacillota</taxon>
        <taxon>Bacilli</taxon>
        <taxon>Bacillales</taxon>
        <taxon>Alicyclobacillaceae</taxon>
        <taxon>Tumebacillus</taxon>
    </lineage>
</organism>
<keyword evidence="4" id="KW-1185">Reference proteome</keyword>
<feature type="transmembrane region" description="Helical" evidence="1">
    <location>
        <begin position="57"/>
        <end position="83"/>
    </location>
</feature>
<dbReference type="Pfam" id="PF01569">
    <property type="entry name" value="PAP2"/>
    <property type="match status" value="1"/>
</dbReference>
<dbReference type="EMBL" id="JMIR01000006">
    <property type="protein sequence ID" value="KEO84160.1"/>
    <property type="molecule type" value="Genomic_DNA"/>
</dbReference>
<dbReference type="PANTHER" id="PTHR14969:SF13">
    <property type="entry name" value="AT30094P"/>
    <property type="match status" value="1"/>
</dbReference>
<reference evidence="3 4" key="1">
    <citation type="journal article" date="2013" name="Int. J. Syst. Evol. Microbiol.">
        <title>Tumebacillus flagellatus sp. nov., an alpha-amylase/pullulanase-producing bacterium isolated from cassava wastewater.</title>
        <authorList>
            <person name="Wang Q."/>
            <person name="Xie N."/>
            <person name="Qin Y."/>
            <person name="Shen N."/>
            <person name="Zhu J."/>
            <person name="Mi H."/>
            <person name="Huang R."/>
        </authorList>
    </citation>
    <scope>NUCLEOTIDE SEQUENCE [LARGE SCALE GENOMIC DNA]</scope>
    <source>
        <strain evidence="3 4">GST4</strain>
    </source>
</reference>
<dbReference type="SMART" id="SM00014">
    <property type="entry name" value="acidPPc"/>
    <property type="match status" value="1"/>
</dbReference>
<keyword evidence="1" id="KW-0812">Transmembrane</keyword>
<dbReference type="InterPro" id="IPR000326">
    <property type="entry name" value="PAP2/HPO"/>
</dbReference>
<feature type="transmembrane region" description="Helical" evidence="1">
    <location>
        <begin position="129"/>
        <end position="151"/>
    </location>
</feature>
<feature type="domain" description="Phosphatidic acid phosphatase type 2/haloperoxidase" evidence="2">
    <location>
        <begin position="90"/>
        <end position="204"/>
    </location>
</feature>